<gene>
    <name evidence="10" type="ORF">KP509_28G005200</name>
</gene>
<keyword evidence="2" id="KW-0805">Transcription regulation</keyword>
<feature type="compositionally biased region" description="Acidic residues" evidence="8">
    <location>
        <begin position="380"/>
        <end position="389"/>
    </location>
</feature>
<keyword evidence="6" id="KW-0539">Nucleus</keyword>
<dbReference type="PRINTS" id="PR00367">
    <property type="entry name" value="ETHRSPELEMNT"/>
</dbReference>
<evidence type="ECO:0000256" key="7">
    <source>
        <dbReference type="ARBA" id="ARBA00024343"/>
    </source>
</evidence>
<keyword evidence="3" id="KW-0238">DNA-binding</keyword>
<name>A0A8T2RBP5_CERRI</name>
<dbReference type="PANTHER" id="PTHR31985">
    <property type="entry name" value="ETHYLENE-RESPONSIVE TRANSCRIPTION FACTOR ERF042-RELATED"/>
    <property type="match status" value="1"/>
</dbReference>
<dbReference type="SUPFAM" id="SSF54171">
    <property type="entry name" value="DNA-binding domain"/>
    <property type="match status" value="1"/>
</dbReference>
<evidence type="ECO:0000259" key="9">
    <source>
        <dbReference type="PROSITE" id="PS51032"/>
    </source>
</evidence>
<comment type="subcellular location">
    <subcellularLocation>
        <location evidence="1">Nucleus</location>
    </subcellularLocation>
</comment>
<dbReference type="Proteomes" id="UP000825935">
    <property type="component" value="Chromosome 28"/>
</dbReference>
<evidence type="ECO:0000313" key="10">
    <source>
        <dbReference type="EMBL" id="KAH7292955.1"/>
    </source>
</evidence>
<dbReference type="GO" id="GO:0003700">
    <property type="term" value="F:DNA-binding transcription factor activity"/>
    <property type="evidence" value="ECO:0007669"/>
    <property type="project" value="InterPro"/>
</dbReference>
<keyword evidence="4" id="KW-0010">Activator</keyword>
<feature type="region of interest" description="Disordered" evidence="8">
    <location>
        <begin position="114"/>
        <end position="183"/>
    </location>
</feature>
<dbReference type="CDD" id="cd00018">
    <property type="entry name" value="AP2"/>
    <property type="match status" value="1"/>
</dbReference>
<evidence type="ECO:0000256" key="5">
    <source>
        <dbReference type="ARBA" id="ARBA00023163"/>
    </source>
</evidence>
<evidence type="ECO:0000256" key="1">
    <source>
        <dbReference type="ARBA" id="ARBA00004123"/>
    </source>
</evidence>
<dbReference type="GO" id="GO:0003677">
    <property type="term" value="F:DNA binding"/>
    <property type="evidence" value="ECO:0007669"/>
    <property type="project" value="UniProtKB-KW"/>
</dbReference>
<sequence>MIRCSTVAVGRPAIFVVSCGTEQTRETLLSARRLLPGPFQIPISSFPPHSGSLPLLKVLHRPLESRPSPSSLLLTNSNYRPRRPCLSPSVFAIASRNCSFSSASLCPASPKAMARPSFGGSLSDTPSSVAADSDVHTCSATENNRTAAPPSLQPSLQIPKTPSPRKRSSPCAGDPGRSKPFRGVRMRSWGKWVSEIRQPKKRSRIWLGSYSTPEAAAQAFDMALYYLRGPVASLNFPTLIPQEDPPNLSPRSVQQKAIAAGMAADRKSTDPNNFPSEAADPPVAVKGTSAGCISNSQDSSISGAHTGAVQPSSTNLDLEDLHLKDDSSSERSLKPHQRRDSAKFEVCLQPIDAETGGLRIANAIPIRQSRPLAFNLNEAAPEDDSDEEGDGRSQSHRHNLGDIDGAEMVHASCAGHLLNGLECNGRPFMEFLAPSSSSTSR</sequence>
<evidence type="ECO:0000256" key="2">
    <source>
        <dbReference type="ARBA" id="ARBA00023015"/>
    </source>
</evidence>
<feature type="region of interest" description="Disordered" evidence="8">
    <location>
        <begin position="241"/>
        <end position="316"/>
    </location>
</feature>
<dbReference type="AlphaFoldDB" id="A0A8T2RBP5"/>
<organism evidence="10 11">
    <name type="scientific">Ceratopteris richardii</name>
    <name type="common">Triangle waterfern</name>
    <dbReference type="NCBI Taxonomy" id="49495"/>
    <lineage>
        <taxon>Eukaryota</taxon>
        <taxon>Viridiplantae</taxon>
        <taxon>Streptophyta</taxon>
        <taxon>Embryophyta</taxon>
        <taxon>Tracheophyta</taxon>
        <taxon>Polypodiopsida</taxon>
        <taxon>Polypodiidae</taxon>
        <taxon>Polypodiales</taxon>
        <taxon>Pteridineae</taxon>
        <taxon>Pteridaceae</taxon>
        <taxon>Parkerioideae</taxon>
        <taxon>Ceratopteris</taxon>
    </lineage>
</organism>
<dbReference type="Pfam" id="PF00847">
    <property type="entry name" value="AP2"/>
    <property type="match status" value="1"/>
</dbReference>
<dbReference type="PROSITE" id="PS51032">
    <property type="entry name" value="AP2_ERF"/>
    <property type="match status" value="1"/>
</dbReference>
<keyword evidence="11" id="KW-1185">Reference proteome</keyword>
<dbReference type="GO" id="GO:0005634">
    <property type="term" value="C:nucleus"/>
    <property type="evidence" value="ECO:0007669"/>
    <property type="project" value="UniProtKB-SubCell"/>
</dbReference>
<comment type="similarity">
    <text evidence="7">Belongs to the AP2/ERF transcription factor family. ERF subfamily.</text>
</comment>
<proteinExistence type="inferred from homology"/>
<evidence type="ECO:0000256" key="3">
    <source>
        <dbReference type="ARBA" id="ARBA00023125"/>
    </source>
</evidence>
<dbReference type="InterPro" id="IPR001471">
    <property type="entry name" value="AP2/ERF_dom"/>
</dbReference>
<dbReference type="Gene3D" id="3.30.730.10">
    <property type="entry name" value="AP2/ERF domain"/>
    <property type="match status" value="1"/>
</dbReference>
<dbReference type="FunFam" id="3.30.730.10:FF:000001">
    <property type="entry name" value="Ethylene-responsive transcription factor 2"/>
    <property type="match status" value="1"/>
</dbReference>
<accession>A0A8T2RBP5</accession>
<evidence type="ECO:0000256" key="6">
    <source>
        <dbReference type="ARBA" id="ARBA00023242"/>
    </source>
</evidence>
<evidence type="ECO:0000313" key="11">
    <source>
        <dbReference type="Proteomes" id="UP000825935"/>
    </source>
</evidence>
<feature type="region of interest" description="Disordered" evidence="8">
    <location>
        <begin position="379"/>
        <end position="400"/>
    </location>
</feature>
<dbReference type="EMBL" id="CM035433">
    <property type="protein sequence ID" value="KAH7292955.1"/>
    <property type="molecule type" value="Genomic_DNA"/>
</dbReference>
<keyword evidence="5" id="KW-0804">Transcription</keyword>
<comment type="caution">
    <text evidence="10">The sequence shown here is derived from an EMBL/GenBank/DDBJ whole genome shotgun (WGS) entry which is preliminary data.</text>
</comment>
<feature type="compositionally biased region" description="Polar residues" evidence="8">
    <location>
        <begin position="291"/>
        <end position="316"/>
    </location>
</feature>
<dbReference type="SMART" id="SM00380">
    <property type="entry name" value="AP2"/>
    <property type="match status" value="1"/>
</dbReference>
<protein>
    <recommendedName>
        <fullName evidence="9">AP2/ERF domain-containing protein</fullName>
    </recommendedName>
</protein>
<dbReference type="InterPro" id="IPR051032">
    <property type="entry name" value="AP2/ERF_TF_ERF_subfamily"/>
</dbReference>
<dbReference type="InterPro" id="IPR036955">
    <property type="entry name" value="AP2/ERF_dom_sf"/>
</dbReference>
<dbReference type="InterPro" id="IPR016177">
    <property type="entry name" value="DNA-bd_dom_sf"/>
</dbReference>
<feature type="compositionally biased region" description="Polar residues" evidence="8">
    <location>
        <begin position="120"/>
        <end position="146"/>
    </location>
</feature>
<reference evidence="10" key="1">
    <citation type="submission" date="2021-08" db="EMBL/GenBank/DDBJ databases">
        <title>WGS assembly of Ceratopteris richardii.</title>
        <authorList>
            <person name="Marchant D.B."/>
            <person name="Chen G."/>
            <person name="Jenkins J."/>
            <person name="Shu S."/>
            <person name="Leebens-Mack J."/>
            <person name="Grimwood J."/>
            <person name="Schmutz J."/>
            <person name="Soltis P."/>
            <person name="Soltis D."/>
            <person name="Chen Z.-H."/>
        </authorList>
    </citation>
    <scope>NUCLEOTIDE SEQUENCE</scope>
    <source>
        <strain evidence="10">Whitten #5841</strain>
        <tissue evidence="10">Leaf</tissue>
    </source>
</reference>
<evidence type="ECO:0000256" key="4">
    <source>
        <dbReference type="ARBA" id="ARBA00023159"/>
    </source>
</evidence>
<dbReference type="PANTHER" id="PTHR31985:SF273">
    <property type="entry name" value="ETHYLENE-RESPONSIVE TRANSCRIPTION FACTOR ERF017"/>
    <property type="match status" value="1"/>
</dbReference>
<feature type="domain" description="AP2/ERF" evidence="9">
    <location>
        <begin position="180"/>
        <end position="237"/>
    </location>
</feature>
<evidence type="ECO:0000256" key="8">
    <source>
        <dbReference type="SAM" id="MobiDB-lite"/>
    </source>
</evidence>
<dbReference type="OrthoDB" id="1937547at2759"/>